<evidence type="ECO:0000256" key="3">
    <source>
        <dbReference type="ARBA" id="ARBA00022741"/>
    </source>
</evidence>
<dbReference type="EMBL" id="NSDM01000004">
    <property type="protein sequence ID" value="MDQ2584755.1"/>
    <property type="molecule type" value="Genomic_DNA"/>
</dbReference>
<dbReference type="PROSITE" id="PS50893">
    <property type="entry name" value="ABC_TRANSPORTER_2"/>
    <property type="match status" value="1"/>
</dbReference>
<dbReference type="SMART" id="SM00382">
    <property type="entry name" value="AAA"/>
    <property type="match status" value="1"/>
</dbReference>
<gene>
    <name evidence="7" type="ORF">CKY47_12355</name>
</gene>
<dbReference type="PROSITE" id="PS00211">
    <property type="entry name" value="ABC_TRANSPORTER_1"/>
    <property type="match status" value="1"/>
</dbReference>
<feature type="domain" description="ABC transporter" evidence="6">
    <location>
        <begin position="25"/>
        <end position="278"/>
    </location>
</feature>
<evidence type="ECO:0000313" key="8">
    <source>
        <dbReference type="Proteomes" id="UP001225605"/>
    </source>
</evidence>
<evidence type="ECO:0000256" key="5">
    <source>
        <dbReference type="SAM" id="MobiDB-lite"/>
    </source>
</evidence>
<dbReference type="Pfam" id="PF00005">
    <property type="entry name" value="ABC_tran"/>
    <property type="match status" value="1"/>
</dbReference>
<dbReference type="PANTHER" id="PTHR43776">
    <property type="entry name" value="TRANSPORT ATP-BINDING PROTEIN"/>
    <property type="match status" value="1"/>
</dbReference>
<proteinExistence type="inferred from homology"/>
<dbReference type="SUPFAM" id="SSF52540">
    <property type="entry name" value="P-loop containing nucleoside triphosphate hydrolases"/>
    <property type="match status" value="1"/>
</dbReference>
<organism evidence="7 8">
    <name type="scientific">Saccharothrix yanglingensis</name>
    <dbReference type="NCBI Taxonomy" id="659496"/>
    <lineage>
        <taxon>Bacteria</taxon>
        <taxon>Bacillati</taxon>
        <taxon>Actinomycetota</taxon>
        <taxon>Actinomycetes</taxon>
        <taxon>Pseudonocardiales</taxon>
        <taxon>Pseudonocardiaceae</taxon>
        <taxon>Saccharothrix</taxon>
    </lineage>
</organism>
<comment type="caution">
    <text evidence="7">The sequence shown here is derived from an EMBL/GenBank/DDBJ whole genome shotgun (WGS) entry which is preliminary data.</text>
</comment>
<dbReference type="InterPro" id="IPR027417">
    <property type="entry name" value="P-loop_NTPase"/>
</dbReference>
<sequence>MTTPTDVNPQAGGAASGPSDRAPLLEVKDLVKSFPVRGGGIIPRTVGQVQAVSGLTFDLYPGETLGLVGESGCGKSTTGRAILQLHKPTSGSVKFEGRELTTLRGRGLRSVRKDMQIVFQDPYASLNPRWQINELISEPFKIHGEDGGDGRSVQERVNELMELVGLNPEHRNRYAHEFSGGQRQRIGIARALALNPKLVVLDEPVSALDVSVQAGVVNLLEELQERLGLAYLFVAHDLSVVRHISDRVAVMYLGKIIEIGDREDIYARPMHPYTQALLSAVPVPNPKLERQRQRIVLTGDVPSPVNPPSGCRFRTRCWKAQDICAVEEPKLEHRGDGAGTLSACHFAEVKPLLVG</sequence>
<dbReference type="InterPro" id="IPR050319">
    <property type="entry name" value="ABC_transp_ATP-bind"/>
</dbReference>
<dbReference type="InterPro" id="IPR017871">
    <property type="entry name" value="ABC_transporter-like_CS"/>
</dbReference>
<dbReference type="InterPro" id="IPR013563">
    <property type="entry name" value="Oligopep_ABC_C"/>
</dbReference>
<dbReference type="RefSeq" id="WP_306745895.1">
    <property type="nucleotide sequence ID" value="NZ_NSDM01000004.1"/>
</dbReference>
<dbReference type="CDD" id="cd03257">
    <property type="entry name" value="ABC_NikE_OppD_transporters"/>
    <property type="match status" value="1"/>
</dbReference>
<evidence type="ECO:0000256" key="2">
    <source>
        <dbReference type="ARBA" id="ARBA00022448"/>
    </source>
</evidence>
<dbReference type="InterPro" id="IPR003593">
    <property type="entry name" value="AAA+_ATPase"/>
</dbReference>
<dbReference type="GO" id="GO:0005524">
    <property type="term" value="F:ATP binding"/>
    <property type="evidence" value="ECO:0007669"/>
    <property type="project" value="UniProtKB-KW"/>
</dbReference>
<evidence type="ECO:0000313" key="7">
    <source>
        <dbReference type="EMBL" id="MDQ2584755.1"/>
    </source>
</evidence>
<dbReference type="Gene3D" id="3.40.50.300">
    <property type="entry name" value="P-loop containing nucleotide triphosphate hydrolases"/>
    <property type="match status" value="1"/>
</dbReference>
<keyword evidence="4 7" id="KW-0067">ATP-binding</keyword>
<feature type="region of interest" description="Disordered" evidence="5">
    <location>
        <begin position="1"/>
        <end position="21"/>
    </location>
</feature>
<keyword evidence="3" id="KW-0547">Nucleotide-binding</keyword>
<dbReference type="NCBIfam" id="TIGR01727">
    <property type="entry name" value="oligo_HPY"/>
    <property type="match status" value="1"/>
</dbReference>
<evidence type="ECO:0000256" key="4">
    <source>
        <dbReference type="ARBA" id="ARBA00022840"/>
    </source>
</evidence>
<comment type="similarity">
    <text evidence="1">Belongs to the ABC transporter superfamily.</text>
</comment>
<protein>
    <submittedName>
        <fullName evidence="7">Peptide ABC transporter ATP-binding protein</fullName>
    </submittedName>
</protein>
<reference evidence="7 8" key="1">
    <citation type="submission" date="2017-06" db="EMBL/GenBank/DDBJ databases">
        <title>Cultured bacterium strain Saccharothrix yanglingensis Hhs.015.</title>
        <authorList>
            <person name="Xia Y."/>
        </authorList>
    </citation>
    <scope>NUCLEOTIDE SEQUENCE [LARGE SCALE GENOMIC DNA]</scope>
    <source>
        <strain evidence="7 8">Hhs.015</strain>
    </source>
</reference>
<name>A0ABU0WY22_9PSEU</name>
<dbReference type="Proteomes" id="UP001225605">
    <property type="component" value="Unassembled WGS sequence"/>
</dbReference>
<dbReference type="PANTHER" id="PTHR43776:SF7">
    <property type="entry name" value="D,D-DIPEPTIDE TRANSPORT ATP-BINDING PROTEIN DDPF-RELATED"/>
    <property type="match status" value="1"/>
</dbReference>
<evidence type="ECO:0000259" key="6">
    <source>
        <dbReference type="PROSITE" id="PS50893"/>
    </source>
</evidence>
<keyword evidence="8" id="KW-1185">Reference proteome</keyword>
<accession>A0ABU0WY22</accession>
<keyword evidence="2" id="KW-0813">Transport</keyword>
<dbReference type="Pfam" id="PF08352">
    <property type="entry name" value="oligo_HPY"/>
    <property type="match status" value="1"/>
</dbReference>
<dbReference type="InterPro" id="IPR003439">
    <property type="entry name" value="ABC_transporter-like_ATP-bd"/>
</dbReference>
<evidence type="ECO:0000256" key="1">
    <source>
        <dbReference type="ARBA" id="ARBA00005417"/>
    </source>
</evidence>